<dbReference type="AlphaFoldDB" id="A0A7W5H261"/>
<evidence type="ECO:0000313" key="1">
    <source>
        <dbReference type="EMBL" id="MBB3187082.1"/>
    </source>
</evidence>
<sequence>MKTVKMSLATIQGKLSRTEMKKIITGNGGVDDCAKKVAYCNGGHWSCYINEHGICYNSYCGVIC</sequence>
<evidence type="ECO:0000313" key="2">
    <source>
        <dbReference type="Proteomes" id="UP000544222"/>
    </source>
</evidence>
<comment type="caution">
    <text evidence="1">The sequence shown here is derived from an EMBL/GenBank/DDBJ whole genome shotgun (WGS) entry which is preliminary data.</text>
</comment>
<proteinExistence type="predicted"/>
<gene>
    <name evidence="1" type="ORF">FHX64_001245</name>
</gene>
<dbReference type="EMBL" id="JACHYB010000001">
    <property type="protein sequence ID" value="MBB3187082.1"/>
    <property type="molecule type" value="Genomic_DNA"/>
</dbReference>
<name>A0A7W5H261_9PORP</name>
<protein>
    <submittedName>
        <fullName evidence="1">Uncharacterized protein</fullName>
    </submittedName>
</protein>
<keyword evidence="2" id="KW-1185">Reference proteome</keyword>
<organism evidence="1 2">
    <name type="scientific">Microbacter margulisiae</name>
    <dbReference type="NCBI Taxonomy" id="1350067"/>
    <lineage>
        <taxon>Bacteria</taxon>
        <taxon>Pseudomonadati</taxon>
        <taxon>Bacteroidota</taxon>
        <taxon>Bacteroidia</taxon>
        <taxon>Bacteroidales</taxon>
        <taxon>Porphyromonadaceae</taxon>
        <taxon>Microbacter</taxon>
    </lineage>
</organism>
<dbReference type="Proteomes" id="UP000544222">
    <property type="component" value="Unassembled WGS sequence"/>
</dbReference>
<reference evidence="1 2" key="1">
    <citation type="submission" date="2020-08" db="EMBL/GenBank/DDBJ databases">
        <title>Genomic Encyclopedia of Type Strains, Phase IV (KMG-IV): sequencing the most valuable type-strain genomes for metagenomic binning, comparative biology and taxonomic classification.</title>
        <authorList>
            <person name="Goeker M."/>
        </authorList>
    </citation>
    <scope>NUCLEOTIDE SEQUENCE [LARGE SCALE GENOMIC DNA]</scope>
    <source>
        <strain evidence="1 2">DSM 27471</strain>
    </source>
</reference>
<accession>A0A7W5H261</accession>
<dbReference type="RefSeq" id="WP_183412894.1">
    <property type="nucleotide sequence ID" value="NZ_JACHYB010000001.1"/>
</dbReference>